<dbReference type="EMBL" id="JAVRHZ010000006">
    <property type="protein sequence ID" value="MDT0556351.1"/>
    <property type="molecule type" value="Genomic_DNA"/>
</dbReference>
<name>A0ABU2YDU1_9FLAO</name>
<proteinExistence type="predicted"/>
<sequence>MKLLRILPIIIFCFCITTISAQQKQYTVNGQTYTLTTEVEGPLTLLWTTVNGEYRYFIKKGEAITELKNTKTNRDYQEEYKESLKVLTIDSPMTVDKVKLTRTSLLNFVNEYNKKVDSNFTPKEKGGKLKTRLGAFVGYSNTAYFVNPDNTFLPTFGIDFELIELENLKRHSVVAQFEQTIGNSDYDFNKSEFSLNYRFKFVKSSTIDIYANVKFASYVYVSRDVLVVGEGNDDDELLKGSGGDLRAPGAFGIGADIALGKGFLTLNYIDIFALGIEQGDEFPINLAVGYKINL</sequence>
<organism evidence="2 3">
    <name type="scientific">Patiriisocius hiemis</name>
    <dbReference type="NCBI Taxonomy" id="3075604"/>
    <lineage>
        <taxon>Bacteria</taxon>
        <taxon>Pseudomonadati</taxon>
        <taxon>Bacteroidota</taxon>
        <taxon>Flavobacteriia</taxon>
        <taxon>Flavobacteriales</taxon>
        <taxon>Flavobacteriaceae</taxon>
        <taxon>Patiriisocius</taxon>
    </lineage>
</organism>
<dbReference type="Proteomes" id="UP001254488">
    <property type="component" value="Unassembled WGS sequence"/>
</dbReference>
<keyword evidence="1" id="KW-0732">Signal</keyword>
<evidence type="ECO:0008006" key="4">
    <source>
        <dbReference type="Google" id="ProtNLM"/>
    </source>
</evidence>
<accession>A0ABU2YDU1</accession>
<keyword evidence="3" id="KW-1185">Reference proteome</keyword>
<dbReference type="RefSeq" id="WP_311333303.1">
    <property type="nucleotide sequence ID" value="NZ_JAVRHZ010000006.1"/>
</dbReference>
<evidence type="ECO:0000313" key="2">
    <source>
        <dbReference type="EMBL" id="MDT0556351.1"/>
    </source>
</evidence>
<evidence type="ECO:0000313" key="3">
    <source>
        <dbReference type="Proteomes" id="UP001254488"/>
    </source>
</evidence>
<gene>
    <name evidence="2" type="ORF">RM538_10070</name>
</gene>
<feature type="signal peptide" evidence="1">
    <location>
        <begin position="1"/>
        <end position="21"/>
    </location>
</feature>
<evidence type="ECO:0000256" key="1">
    <source>
        <dbReference type="SAM" id="SignalP"/>
    </source>
</evidence>
<reference evidence="2 3" key="1">
    <citation type="submission" date="2023-09" db="EMBL/GenBank/DDBJ databases">
        <authorList>
            <person name="Rey-Velasco X."/>
        </authorList>
    </citation>
    <scope>NUCLEOTIDE SEQUENCE [LARGE SCALE GENOMIC DNA]</scope>
    <source>
        <strain evidence="2 3">W242</strain>
    </source>
</reference>
<comment type="caution">
    <text evidence="2">The sequence shown here is derived from an EMBL/GenBank/DDBJ whole genome shotgun (WGS) entry which is preliminary data.</text>
</comment>
<protein>
    <recommendedName>
        <fullName evidence="4">Outer membrane protein beta-barrel domain-containing protein</fullName>
    </recommendedName>
</protein>
<feature type="chain" id="PRO_5047179568" description="Outer membrane protein beta-barrel domain-containing protein" evidence="1">
    <location>
        <begin position="22"/>
        <end position="294"/>
    </location>
</feature>